<keyword evidence="1" id="KW-0812">Transmembrane</keyword>
<keyword evidence="1" id="KW-1133">Transmembrane helix</keyword>
<feature type="transmembrane region" description="Helical" evidence="1">
    <location>
        <begin position="31"/>
        <end position="52"/>
    </location>
</feature>
<organism evidence="2 3">
    <name type="scientific">Christiangramia echinicola</name>
    <dbReference type="NCBI Taxonomy" id="279359"/>
    <lineage>
        <taxon>Bacteria</taxon>
        <taxon>Pseudomonadati</taxon>
        <taxon>Bacteroidota</taxon>
        <taxon>Flavobacteriia</taxon>
        <taxon>Flavobacteriales</taxon>
        <taxon>Flavobacteriaceae</taxon>
        <taxon>Christiangramia</taxon>
    </lineage>
</organism>
<dbReference type="AlphaFoldDB" id="A0A1H1N1F8"/>
<evidence type="ECO:0000313" key="3">
    <source>
        <dbReference type="Proteomes" id="UP000198858"/>
    </source>
</evidence>
<dbReference type="InterPro" id="IPR045922">
    <property type="entry name" value="DUF6341"/>
</dbReference>
<name>A0A1H1N1F8_9FLAO</name>
<keyword evidence="1" id="KW-0472">Membrane</keyword>
<evidence type="ECO:0000313" key="2">
    <source>
        <dbReference type="EMBL" id="SDR92802.1"/>
    </source>
</evidence>
<dbReference type="Proteomes" id="UP000198858">
    <property type="component" value="Chromosome I"/>
</dbReference>
<dbReference type="EMBL" id="LT629745">
    <property type="protein sequence ID" value="SDR92802.1"/>
    <property type="molecule type" value="Genomic_DNA"/>
</dbReference>
<reference evidence="2 3" key="1">
    <citation type="submission" date="2016-10" db="EMBL/GenBank/DDBJ databases">
        <authorList>
            <person name="Varghese N."/>
            <person name="Submissions S."/>
        </authorList>
    </citation>
    <scope>NUCLEOTIDE SEQUENCE [LARGE SCALE GENOMIC DNA]</scope>
    <source>
        <strain evidence="2 3">Mar_2010_102</strain>
    </source>
</reference>
<protein>
    <recommendedName>
        <fullName evidence="4">Uracil phosphoribosyltransferase</fullName>
    </recommendedName>
</protein>
<accession>A0A1H1N1F8</accession>
<sequence length="76" mass="9231">MKDFFEGIQWVFENILFYPLDALRALELDSWFLANILNWVFMIVGFLAFLYWMKQLKIFNDRNEENRESTSHSFLG</sequence>
<gene>
    <name evidence="2" type="ORF">SAMN04488552_1541</name>
</gene>
<dbReference type="Pfam" id="PF19868">
    <property type="entry name" value="DUF6341"/>
    <property type="match status" value="1"/>
</dbReference>
<evidence type="ECO:0008006" key="4">
    <source>
        <dbReference type="Google" id="ProtNLM"/>
    </source>
</evidence>
<evidence type="ECO:0000256" key="1">
    <source>
        <dbReference type="SAM" id="Phobius"/>
    </source>
</evidence>
<dbReference type="STRING" id="1250231.SAMN04488552_1541"/>
<proteinExistence type="predicted"/>
<keyword evidence="3" id="KW-1185">Reference proteome</keyword>
<dbReference type="RefSeq" id="WP_026932882.1">
    <property type="nucleotide sequence ID" value="NZ_LT629745.1"/>
</dbReference>